<keyword evidence="2" id="KW-0560">Oxidoreductase</keyword>
<gene>
    <name evidence="3" type="ORF">ACFYXQ_18955</name>
</gene>
<dbReference type="SUPFAM" id="SSF51735">
    <property type="entry name" value="NAD(P)-binding Rossmann-fold domains"/>
    <property type="match status" value="1"/>
</dbReference>
<dbReference type="PRINTS" id="PR00081">
    <property type="entry name" value="GDHRDH"/>
</dbReference>
<dbReference type="InterPro" id="IPR002347">
    <property type="entry name" value="SDR_fam"/>
</dbReference>
<proteinExistence type="inferred from homology"/>
<dbReference type="InterPro" id="IPR051122">
    <property type="entry name" value="SDR_DHRS6-like"/>
</dbReference>
<evidence type="ECO:0000313" key="3">
    <source>
        <dbReference type="EMBL" id="MFF3569857.1"/>
    </source>
</evidence>
<protein>
    <submittedName>
        <fullName evidence="3">SDR family oxidoreductase</fullName>
    </submittedName>
</protein>
<evidence type="ECO:0000256" key="2">
    <source>
        <dbReference type="ARBA" id="ARBA00023002"/>
    </source>
</evidence>
<name>A0ABW6S0R3_9NOCA</name>
<dbReference type="RefSeq" id="WP_040832463.1">
    <property type="nucleotide sequence ID" value="NZ_JBIAQY010000006.1"/>
</dbReference>
<organism evidence="3 4">
    <name type="scientific">Nocardia jiangxiensis</name>
    <dbReference type="NCBI Taxonomy" id="282685"/>
    <lineage>
        <taxon>Bacteria</taxon>
        <taxon>Bacillati</taxon>
        <taxon>Actinomycetota</taxon>
        <taxon>Actinomycetes</taxon>
        <taxon>Mycobacteriales</taxon>
        <taxon>Nocardiaceae</taxon>
        <taxon>Nocardia</taxon>
    </lineage>
</organism>
<dbReference type="PANTHER" id="PTHR43477:SF1">
    <property type="entry name" value="DIHYDROANTICAPSIN 7-DEHYDROGENASE"/>
    <property type="match status" value="1"/>
</dbReference>
<accession>A0ABW6S0R3</accession>
<reference evidence="3 4" key="1">
    <citation type="submission" date="2024-10" db="EMBL/GenBank/DDBJ databases">
        <title>The Natural Products Discovery Center: Release of the First 8490 Sequenced Strains for Exploring Actinobacteria Biosynthetic Diversity.</title>
        <authorList>
            <person name="Kalkreuter E."/>
            <person name="Kautsar S.A."/>
            <person name="Yang D."/>
            <person name="Bader C.D."/>
            <person name="Teijaro C.N."/>
            <person name="Fluegel L."/>
            <person name="Davis C.M."/>
            <person name="Simpson J.R."/>
            <person name="Lauterbach L."/>
            <person name="Steele A.D."/>
            <person name="Gui C."/>
            <person name="Meng S."/>
            <person name="Li G."/>
            <person name="Viehrig K."/>
            <person name="Ye F."/>
            <person name="Su P."/>
            <person name="Kiefer A.F."/>
            <person name="Nichols A."/>
            <person name="Cepeda A.J."/>
            <person name="Yan W."/>
            <person name="Fan B."/>
            <person name="Jiang Y."/>
            <person name="Adhikari A."/>
            <person name="Zheng C.-J."/>
            <person name="Schuster L."/>
            <person name="Cowan T.M."/>
            <person name="Smanski M.J."/>
            <person name="Chevrette M.G."/>
            <person name="De Carvalho L.P.S."/>
            <person name="Shen B."/>
        </authorList>
    </citation>
    <scope>NUCLEOTIDE SEQUENCE [LARGE SCALE GENOMIC DNA]</scope>
    <source>
        <strain evidence="3 4">NPDC002593</strain>
    </source>
</reference>
<sequence>MSESTLTEQRIVIIGGSSGMGLATAHAAAAAGAAVTIASSSKERLNTALAGLPDGCDGVVTDLHSEDDVIALFEHVGELDHLVFTAGDAAPPGRLQDTPLAAARALFDVRLWGAITAVKYAAPRIRPGGSIALTSGTIGVRPAPGRALAAASAAATEGLVRGLAVELAPIRVNAIRSGTVRTPMWDGIPEPQRTELFATLAQHTLTGTIGEPEQIAAAHLHLMQNSFVTGTILTVDGGLLLA</sequence>
<evidence type="ECO:0000313" key="4">
    <source>
        <dbReference type="Proteomes" id="UP001601992"/>
    </source>
</evidence>
<dbReference type="EMBL" id="JBIAQY010000006">
    <property type="protein sequence ID" value="MFF3569857.1"/>
    <property type="molecule type" value="Genomic_DNA"/>
</dbReference>
<dbReference type="InterPro" id="IPR036291">
    <property type="entry name" value="NAD(P)-bd_dom_sf"/>
</dbReference>
<evidence type="ECO:0000256" key="1">
    <source>
        <dbReference type="ARBA" id="ARBA00006484"/>
    </source>
</evidence>
<dbReference type="Gene3D" id="3.40.50.720">
    <property type="entry name" value="NAD(P)-binding Rossmann-like Domain"/>
    <property type="match status" value="1"/>
</dbReference>
<dbReference type="PANTHER" id="PTHR43477">
    <property type="entry name" value="DIHYDROANTICAPSIN 7-DEHYDROGENASE"/>
    <property type="match status" value="1"/>
</dbReference>
<keyword evidence="4" id="KW-1185">Reference proteome</keyword>
<comment type="caution">
    <text evidence="3">The sequence shown here is derived from an EMBL/GenBank/DDBJ whole genome shotgun (WGS) entry which is preliminary data.</text>
</comment>
<comment type="similarity">
    <text evidence="1">Belongs to the short-chain dehydrogenases/reductases (SDR) family.</text>
</comment>
<dbReference type="Proteomes" id="UP001601992">
    <property type="component" value="Unassembled WGS sequence"/>
</dbReference>
<dbReference type="Pfam" id="PF13561">
    <property type="entry name" value="adh_short_C2"/>
    <property type="match status" value="1"/>
</dbReference>